<protein>
    <submittedName>
        <fullName evidence="2">Zinc-type alcohol dehydrogenase-like protein</fullName>
    </submittedName>
</protein>
<dbReference type="AlphaFoldDB" id="A0A517Z799"/>
<sequence length="327" mass="34901">MKAFAARSYGPPEVLQLREVDTPVPKDNEVLIRIHATTVSSGDWRVRSLNVPTGFGIIVRLVFGFTRPRQPILGTELSGVVEAIGKDVTRFNAGDEVFAFSDATMGAHAEFITMPAEGVIAPKPDGLGFDEAAALSFGGVTALQFLQRAKLEQGEKVLVNGASGAVGTAAVQIARHFGAEVTGVCSTGNVELVRSLGADRVIDYTQESVVDCGETFDVVMDTVGTLPFAKAKKLLPPGGRLLQIVGSLPQAIKAPWLSLTSGRKVIGGAAMGRREDLEFLAKLAGSGEYRPVIDRRYPFAEMIEAHRYVDQGHKKGNVVVIVNGEVE</sequence>
<proteinExistence type="predicted"/>
<dbReference type="PANTHER" id="PTHR11695:SF648">
    <property type="entry name" value="ZINC-BINDING OXIDOREDUCTASE"/>
    <property type="match status" value="1"/>
</dbReference>
<name>A0A517Z799_9PLAN</name>
<dbReference type="EMBL" id="CP036275">
    <property type="protein sequence ID" value="QDU38355.1"/>
    <property type="molecule type" value="Genomic_DNA"/>
</dbReference>
<dbReference type="SUPFAM" id="SSF50129">
    <property type="entry name" value="GroES-like"/>
    <property type="match status" value="1"/>
</dbReference>
<dbReference type="InterPro" id="IPR036291">
    <property type="entry name" value="NAD(P)-bd_dom_sf"/>
</dbReference>
<dbReference type="InterPro" id="IPR011032">
    <property type="entry name" value="GroES-like_sf"/>
</dbReference>
<dbReference type="GO" id="GO:0016491">
    <property type="term" value="F:oxidoreductase activity"/>
    <property type="evidence" value="ECO:0007669"/>
    <property type="project" value="InterPro"/>
</dbReference>
<dbReference type="OrthoDB" id="9792162at2"/>
<dbReference type="PANTHER" id="PTHR11695">
    <property type="entry name" value="ALCOHOL DEHYDROGENASE RELATED"/>
    <property type="match status" value="1"/>
</dbReference>
<dbReference type="Gene3D" id="3.40.50.720">
    <property type="entry name" value="NAD(P)-binding Rossmann-like Domain"/>
    <property type="match status" value="1"/>
</dbReference>
<dbReference type="Pfam" id="PF13602">
    <property type="entry name" value="ADH_zinc_N_2"/>
    <property type="match status" value="1"/>
</dbReference>
<dbReference type="CDD" id="cd08267">
    <property type="entry name" value="MDR1"/>
    <property type="match status" value="1"/>
</dbReference>
<keyword evidence="3" id="KW-1185">Reference proteome</keyword>
<dbReference type="InterPro" id="IPR013154">
    <property type="entry name" value="ADH-like_N"/>
</dbReference>
<dbReference type="Pfam" id="PF08240">
    <property type="entry name" value="ADH_N"/>
    <property type="match status" value="1"/>
</dbReference>
<dbReference type="SMART" id="SM00829">
    <property type="entry name" value="PKS_ER"/>
    <property type="match status" value="1"/>
</dbReference>
<gene>
    <name evidence="2" type="ORF">Mal4_26820</name>
</gene>
<dbReference type="Gene3D" id="3.90.180.10">
    <property type="entry name" value="Medium-chain alcohol dehydrogenases, catalytic domain"/>
    <property type="match status" value="1"/>
</dbReference>
<evidence type="ECO:0000259" key="1">
    <source>
        <dbReference type="SMART" id="SM00829"/>
    </source>
</evidence>
<evidence type="ECO:0000313" key="3">
    <source>
        <dbReference type="Proteomes" id="UP000320496"/>
    </source>
</evidence>
<feature type="domain" description="Enoyl reductase (ER)" evidence="1">
    <location>
        <begin position="10"/>
        <end position="320"/>
    </location>
</feature>
<dbReference type="Proteomes" id="UP000320496">
    <property type="component" value="Chromosome"/>
</dbReference>
<organism evidence="2 3">
    <name type="scientific">Maioricimonas rarisocia</name>
    <dbReference type="NCBI Taxonomy" id="2528026"/>
    <lineage>
        <taxon>Bacteria</taxon>
        <taxon>Pseudomonadati</taxon>
        <taxon>Planctomycetota</taxon>
        <taxon>Planctomycetia</taxon>
        <taxon>Planctomycetales</taxon>
        <taxon>Planctomycetaceae</taxon>
        <taxon>Maioricimonas</taxon>
    </lineage>
</organism>
<dbReference type="SUPFAM" id="SSF51735">
    <property type="entry name" value="NAD(P)-binding Rossmann-fold domains"/>
    <property type="match status" value="1"/>
</dbReference>
<dbReference type="InterPro" id="IPR050700">
    <property type="entry name" value="YIM1/Zinc_Alcohol_DH_Fams"/>
</dbReference>
<dbReference type="RefSeq" id="WP_145369645.1">
    <property type="nucleotide sequence ID" value="NZ_CP036275.1"/>
</dbReference>
<dbReference type="KEGG" id="mri:Mal4_26820"/>
<evidence type="ECO:0000313" key="2">
    <source>
        <dbReference type="EMBL" id="QDU38355.1"/>
    </source>
</evidence>
<dbReference type="InterPro" id="IPR020843">
    <property type="entry name" value="ER"/>
</dbReference>
<reference evidence="2 3" key="1">
    <citation type="submission" date="2019-02" db="EMBL/GenBank/DDBJ databases">
        <title>Deep-cultivation of Planctomycetes and their phenomic and genomic characterization uncovers novel biology.</title>
        <authorList>
            <person name="Wiegand S."/>
            <person name="Jogler M."/>
            <person name="Boedeker C."/>
            <person name="Pinto D."/>
            <person name="Vollmers J."/>
            <person name="Rivas-Marin E."/>
            <person name="Kohn T."/>
            <person name="Peeters S.H."/>
            <person name="Heuer A."/>
            <person name="Rast P."/>
            <person name="Oberbeckmann S."/>
            <person name="Bunk B."/>
            <person name="Jeske O."/>
            <person name="Meyerdierks A."/>
            <person name="Storesund J.E."/>
            <person name="Kallscheuer N."/>
            <person name="Luecker S."/>
            <person name="Lage O.M."/>
            <person name="Pohl T."/>
            <person name="Merkel B.J."/>
            <person name="Hornburger P."/>
            <person name="Mueller R.-W."/>
            <person name="Bruemmer F."/>
            <person name="Labrenz M."/>
            <person name="Spormann A.M."/>
            <person name="Op den Camp H."/>
            <person name="Overmann J."/>
            <person name="Amann R."/>
            <person name="Jetten M.S.M."/>
            <person name="Mascher T."/>
            <person name="Medema M.H."/>
            <person name="Devos D.P."/>
            <person name="Kaster A.-K."/>
            <person name="Ovreas L."/>
            <person name="Rohde M."/>
            <person name="Galperin M.Y."/>
            <person name="Jogler C."/>
        </authorList>
    </citation>
    <scope>NUCLEOTIDE SEQUENCE [LARGE SCALE GENOMIC DNA]</scope>
    <source>
        <strain evidence="2 3">Mal4</strain>
    </source>
</reference>
<accession>A0A517Z799</accession>